<dbReference type="SMART" id="SM00422">
    <property type="entry name" value="HTH_MERR"/>
    <property type="match status" value="1"/>
</dbReference>
<dbReference type="PANTHER" id="PTHR30204:SF98">
    <property type="entry name" value="HTH-TYPE TRANSCRIPTIONAL REGULATOR ADHR"/>
    <property type="match status" value="1"/>
</dbReference>
<dbReference type="InterPro" id="IPR047057">
    <property type="entry name" value="MerR_fam"/>
</dbReference>
<protein>
    <submittedName>
        <fullName evidence="3">MerR family transcriptional regulator</fullName>
    </submittedName>
</protein>
<dbReference type="PANTHER" id="PTHR30204">
    <property type="entry name" value="REDOX-CYCLING DRUG-SENSING TRANSCRIPTIONAL ACTIVATOR SOXR"/>
    <property type="match status" value="1"/>
</dbReference>
<dbReference type="SUPFAM" id="SSF46955">
    <property type="entry name" value="Putative DNA-binding domain"/>
    <property type="match status" value="1"/>
</dbReference>
<proteinExistence type="predicted"/>
<dbReference type="InterPro" id="IPR000551">
    <property type="entry name" value="MerR-type_HTH_dom"/>
</dbReference>
<dbReference type="Pfam" id="PF13411">
    <property type="entry name" value="MerR_1"/>
    <property type="match status" value="1"/>
</dbReference>
<dbReference type="Gene3D" id="1.10.1660.10">
    <property type="match status" value="1"/>
</dbReference>
<keyword evidence="4" id="KW-1185">Reference proteome</keyword>
<accession>A0ABT0Y8A5</accession>
<evidence type="ECO:0000259" key="2">
    <source>
        <dbReference type="PROSITE" id="PS50937"/>
    </source>
</evidence>
<gene>
    <name evidence="3" type="ORF">LXN57_32415</name>
</gene>
<dbReference type="Proteomes" id="UP001523216">
    <property type="component" value="Unassembled WGS sequence"/>
</dbReference>
<dbReference type="RefSeq" id="WP_251801999.1">
    <property type="nucleotide sequence ID" value="NZ_JAMQOL010000047.1"/>
</dbReference>
<organism evidence="3 4">
    <name type="scientific">Paractinoplanes hotanensis</name>
    <dbReference type="NCBI Taxonomy" id="2906497"/>
    <lineage>
        <taxon>Bacteria</taxon>
        <taxon>Bacillati</taxon>
        <taxon>Actinomycetota</taxon>
        <taxon>Actinomycetes</taxon>
        <taxon>Micromonosporales</taxon>
        <taxon>Micromonosporaceae</taxon>
        <taxon>Paractinoplanes</taxon>
    </lineage>
</organism>
<sequence length="142" mass="15949">MQRPLTVQEMSRKSGFTEPTLRYYERIGLLGPVGRDPASGHRRYEDDAVGRVAALACLRSSGMTVDGMRAYVELLGRGDEAAEQLRDLFTERAGQLAAEIARLRLRHEYLELKARLWQARMDGDAEAEAGAVERLEEILSEL</sequence>
<keyword evidence="1" id="KW-0238">DNA-binding</keyword>
<dbReference type="InterPro" id="IPR009061">
    <property type="entry name" value="DNA-bd_dom_put_sf"/>
</dbReference>
<dbReference type="EMBL" id="JAMQOL010000047">
    <property type="protein sequence ID" value="MCM4082282.1"/>
    <property type="molecule type" value="Genomic_DNA"/>
</dbReference>
<evidence type="ECO:0000256" key="1">
    <source>
        <dbReference type="ARBA" id="ARBA00023125"/>
    </source>
</evidence>
<evidence type="ECO:0000313" key="3">
    <source>
        <dbReference type="EMBL" id="MCM4082282.1"/>
    </source>
</evidence>
<evidence type="ECO:0000313" key="4">
    <source>
        <dbReference type="Proteomes" id="UP001523216"/>
    </source>
</evidence>
<reference evidence="3 4" key="1">
    <citation type="submission" date="2022-06" db="EMBL/GenBank/DDBJ databases">
        <title>Actinoplanes abujensis sp. nov., isolated from Nigerian arid soil.</title>
        <authorList>
            <person name="Ding P."/>
        </authorList>
    </citation>
    <scope>NUCLEOTIDE SEQUENCE [LARGE SCALE GENOMIC DNA]</scope>
    <source>
        <strain evidence="4">TRM88002</strain>
    </source>
</reference>
<feature type="domain" description="HTH merR-type" evidence="2">
    <location>
        <begin position="1"/>
        <end position="74"/>
    </location>
</feature>
<comment type="caution">
    <text evidence="3">The sequence shown here is derived from an EMBL/GenBank/DDBJ whole genome shotgun (WGS) entry which is preliminary data.</text>
</comment>
<dbReference type="PROSITE" id="PS50937">
    <property type="entry name" value="HTH_MERR_2"/>
    <property type="match status" value="1"/>
</dbReference>
<name>A0ABT0Y8A5_9ACTN</name>